<proteinExistence type="predicted"/>
<dbReference type="Proteomes" id="UP001154114">
    <property type="component" value="Chromosome 24"/>
</dbReference>
<dbReference type="PROSITE" id="PS51791">
    <property type="entry name" value="HSAC2"/>
    <property type="match status" value="1"/>
</dbReference>
<keyword evidence="2" id="KW-0812">Transmembrane</keyword>
<keyword evidence="6" id="KW-1185">Reference proteome</keyword>
<dbReference type="GO" id="GO:0046856">
    <property type="term" value="P:phosphatidylinositol dephosphorylation"/>
    <property type="evidence" value="ECO:0007669"/>
    <property type="project" value="TreeGrafter"/>
</dbReference>
<dbReference type="OrthoDB" id="405996at2759"/>
<organism evidence="5 6">
    <name type="scientific">Chrysodeixis includens</name>
    <name type="common">Soybean looper</name>
    <name type="synonym">Pseudoplusia includens</name>
    <dbReference type="NCBI Taxonomy" id="689277"/>
    <lineage>
        <taxon>Eukaryota</taxon>
        <taxon>Metazoa</taxon>
        <taxon>Ecdysozoa</taxon>
        <taxon>Arthropoda</taxon>
        <taxon>Hexapoda</taxon>
        <taxon>Insecta</taxon>
        <taxon>Pterygota</taxon>
        <taxon>Neoptera</taxon>
        <taxon>Endopterygota</taxon>
        <taxon>Lepidoptera</taxon>
        <taxon>Glossata</taxon>
        <taxon>Ditrysia</taxon>
        <taxon>Noctuoidea</taxon>
        <taxon>Noctuidae</taxon>
        <taxon>Plusiinae</taxon>
        <taxon>Chrysodeixis</taxon>
    </lineage>
</organism>
<feature type="transmembrane region" description="Helical" evidence="2">
    <location>
        <begin position="1203"/>
        <end position="1220"/>
    </location>
</feature>
<feature type="region of interest" description="Disordered" evidence="1">
    <location>
        <begin position="980"/>
        <end position="1009"/>
    </location>
</feature>
<dbReference type="GO" id="GO:0043812">
    <property type="term" value="F:phosphatidylinositol-4-phosphate phosphatase activity"/>
    <property type="evidence" value="ECO:0007669"/>
    <property type="project" value="TreeGrafter"/>
</dbReference>
<feature type="domain" description="SAC" evidence="3">
    <location>
        <begin position="187"/>
        <end position="548"/>
    </location>
</feature>
<evidence type="ECO:0000259" key="3">
    <source>
        <dbReference type="PROSITE" id="PS50275"/>
    </source>
</evidence>
<reference evidence="5" key="1">
    <citation type="submission" date="2021-12" db="EMBL/GenBank/DDBJ databases">
        <authorList>
            <person name="King R."/>
        </authorList>
    </citation>
    <scope>NUCLEOTIDE SEQUENCE</scope>
</reference>
<name>A0A9P0FTC0_CHRIL</name>
<sequence length="1224" mass="137877">MELFRSELYYIFVRKESSLWWHRITGAFSVRSAWDLSDIEDIECLGITDGIIGKVEHSNIFEPRLMIIKESAAVGTIYFHHTIYKIRSICFLNMGPVNQEVDLCPCTKHGSLNSVSSSNKSLNKKMGARLFENSAFLNKTVGAVKNVSNTIKTTTQQAATQVKQTVKKQRDPKLAERFEKRLSDELHKIFDETDSFYYSRTLDLTNSLQRQYEIEKILESEAGTGKPVVDITKWWKHVDDRFFWNKHMLKDIIALGSPDNDEWILPIIQGYVHLAQIPVEPADSNPLNTESLSTAGSCDETFTLGVISRRSRYQAGTRYNRRGIEPGGKVANYVETEQIVSIICSDSIHRASFVQVRGSVPIFWSQPEYKFRPPPRLDRTEEESHAAFGKHFTEELSMYKQVCIVNLVDQQGRERIIWEAYSNHVLKYNSPDIIYATFDFHEYCRGMHYENVSILINALADVIGEMRFCWRDDRGLICTQNGVFRVNCIDCLDRTNVVQTAIAKYVLELQLCRLGLGTPGCGLPISLRQAFLTMWADNGDVISRQYAGTKALKGDYTRTGERKFSGLMKDGVASANRFIICNFNDKITQCAIDILLGQEVNMATVETFDSIWCNFKTASKMLLQNVDSEEGKLEMMPSYFGHTLTSEMVGAEIAYGMGRYYLSTFKDALRQVAIDVMTGESRSIPDQLIVPDGARCTSVKVISFNDPAEPDTAAMAQHVKSLIDDCKKLLVDTEPVLGSWGLIDADPNTGDPQESEMDSVLVLTSEAYYVADYDETSDRLLGVQRVPLSDVTSIELGPFDTNVTTIFSVGRKSGSEPVYCIRINYSSAGEAGYFHMFRSTSLRFFNNMAVVINTKDEMIESLHSICESLMVARDVAKLPPIPFHDGAKLEKKKSKVHPGQSNTRSSLYLDLSKLPTLTRNVSETQLVADIRSVGSKALTNMSEQFSKLNKLSHSLNARARPSLQLKFDQSASRTKKIFTLGQNKDNKKKGSLSDGMSSDYSSDDENRTNIFEPTLDNFENTQHYIGKPGQKTEVDNDCELIQNPLYSSKIEPHTENDPQVFIPSEIVTNIDKQASKTPSNVNKINPFNIDASKTPEIHVDSAFPKPAPPNSLMLAQKLSHSSNELHFDDSQSEGVNFHVRSNSQHEITLNIAQSHSESAIRQFKNLASPVSSSTKDMVLSPLTKLAKGVQNLGANLDPRKIKVIFNLLIMFFYHSMYYFFHFHK</sequence>
<dbReference type="PANTHER" id="PTHR45662">
    <property type="entry name" value="PHOSPHATIDYLINOSITIDE PHOSPHATASE SAC1"/>
    <property type="match status" value="1"/>
</dbReference>
<dbReference type="GO" id="GO:0045334">
    <property type="term" value="C:clathrin-coated endocytic vesicle"/>
    <property type="evidence" value="ECO:0007669"/>
    <property type="project" value="TreeGrafter"/>
</dbReference>
<dbReference type="PROSITE" id="PS50275">
    <property type="entry name" value="SAC"/>
    <property type="match status" value="1"/>
</dbReference>
<evidence type="ECO:0000259" key="4">
    <source>
        <dbReference type="PROSITE" id="PS51791"/>
    </source>
</evidence>
<dbReference type="Pfam" id="PF02383">
    <property type="entry name" value="Syja_N"/>
    <property type="match status" value="1"/>
</dbReference>
<dbReference type="AlphaFoldDB" id="A0A9P0FTC0"/>
<feature type="domain" description="HSac2" evidence="4">
    <location>
        <begin position="712"/>
        <end position="912"/>
    </location>
</feature>
<evidence type="ECO:0000313" key="6">
    <source>
        <dbReference type="Proteomes" id="UP001154114"/>
    </source>
</evidence>
<dbReference type="GO" id="GO:0005769">
    <property type="term" value="C:early endosome"/>
    <property type="evidence" value="ECO:0007669"/>
    <property type="project" value="TreeGrafter"/>
</dbReference>
<dbReference type="InterPro" id="IPR022158">
    <property type="entry name" value="Inositol_phosphatase"/>
</dbReference>
<evidence type="ECO:0000256" key="1">
    <source>
        <dbReference type="SAM" id="MobiDB-lite"/>
    </source>
</evidence>
<protein>
    <recommendedName>
        <fullName evidence="7">Phosphatidylinositide phosphatase SAC2</fullName>
    </recommendedName>
</protein>
<dbReference type="GO" id="GO:2001135">
    <property type="term" value="P:regulation of endocytic recycling"/>
    <property type="evidence" value="ECO:0007669"/>
    <property type="project" value="TreeGrafter"/>
</dbReference>
<keyword evidence="2" id="KW-0472">Membrane</keyword>
<dbReference type="InterPro" id="IPR002013">
    <property type="entry name" value="SAC_dom"/>
</dbReference>
<accession>A0A9P0FTC0</accession>
<dbReference type="EMBL" id="LR824027">
    <property type="protein sequence ID" value="CAH0597680.1"/>
    <property type="molecule type" value="Genomic_DNA"/>
</dbReference>
<evidence type="ECO:0000313" key="5">
    <source>
        <dbReference type="EMBL" id="CAH0597680.1"/>
    </source>
</evidence>
<gene>
    <name evidence="5" type="ORF">CINC_LOCUS7772</name>
</gene>
<evidence type="ECO:0000256" key="2">
    <source>
        <dbReference type="SAM" id="Phobius"/>
    </source>
</evidence>
<dbReference type="PANTHER" id="PTHR45662:SF8">
    <property type="entry name" value="PHOSPHATIDYLINOSITIDE PHOSPHATASE SAC2"/>
    <property type="match status" value="1"/>
</dbReference>
<keyword evidence="2" id="KW-1133">Transmembrane helix</keyword>
<dbReference type="InterPro" id="IPR034753">
    <property type="entry name" value="hSac2"/>
</dbReference>
<dbReference type="Pfam" id="PF12456">
    <property type="entry name" value="hSac2"/>
    <property type="match status" value="1"/>
</dbReference>
<evidence type="ECO:0008006" key="7">
    <source>
        <dbReference type="Google" id="ProtNLM"/>
    </source>
</evidence>